<dbReference type="Proteomes" id="UP000242450">
    <property type="component" value="Chromosome 6"/>
</dbReference>
<evidence type="ECO:0008006" key="3">
    <source>
        <dbReference type="Google" id="ProtNLM"/>
    </source>
</evidence>
<dbReference type="EMBL" id="MKHE01000006">
    <property type="protein sequence ID" value="OWK13810.1"/>
    <property type="molecule type" value="Genomic_DNA"/>
</dbReference>
<keyword evidence="2" id="KW-1185">Reference proteome</keyword>
<dbReference type="InterPro" id="IPR051561">
    <property type="entry name" value="FRAS1_ECM"/>
</dbReference>
<organism evidence="1 2">
    <name type="scientific">Cervus elaphus hippelaphus</name>
    <name type="common">European red deer</name>
    <dbReference type="NCBI Taxonomy" id="46360"/>
    <lineage>
        <taxon>Eukaryota</taxon>
        <taxon>Metazoa</taxon>
        <taxon>Chordata</taxon>
        <taxon>Craniata</taxon>
        <taxon>Vertebrata</taxon>
        <taxon>Euteleostomi</taxon>
        <taxon>Mammalia</taxon>
        <taxon>Eutheria</taxon>
        <taxon>Laurasiatheria</taxon>
        <taxon>Artiodactyla</taxon>
        <taxon>Ruminantia</taxon>
        <taxon>Pecora</taxon>
        <taxon>Cervidae</taxon>
        <taxon>Cervinae</taxon>
        <taxon>Cervus</taxon>
    </lineage>
</organism>
<accession>A0A212D6D7</accession>
<proteinExistence type="predicted"/>
<dbReference type="GO" id="GO:0009653">
    <property type="term" value="P:anatomical structure morphogenesis"/>
    <property type="evidence" value="ECO:0007669"/>
    <property type="project" value="TreeGrafter"/>
</dbReference>
<dbReference type="Pfam" id="PF16184">
    <property type="entry name" value="Cadherin_3"/>
    <property type="match status" value="2"/>
</dbReference>
<dbReference type="PANTHER" id="PTHR45739:SF1">
    <property type="entry name" value="EXTRACELLULAR MATRIX ORGANIZING PROTEIN FRAS1"/>
    <property type="match status" value="1"/>
</dbReference>
<evidence type="ECO:0000313" key="2">
    <source>
        <dbReference type="Proteomes" id="UP000242450"/>
    </source>
</evidence>
<feature type="non-terminal residue" evidence="1">
    <location>
        <position position="128"/>
    </location>
</feature>
<name>A0A212D6D7_CEREH</name>
<evidence type="ECO:0000313" key="1">
    <source>
        <dbReference type="EMBL" id="OWK13810.1"/>
    </source>
</evidence>
<dbReference type="PANTHER" id="PTHR45739">
    <property type="entry name" value="MATRIX PROTEIN, PUTATIVE-RELATED"/>
    <property type="match status" value="1"/>
</dbReference>
<protein>
    <recommendedName>
        <fullName evidence="3">Cadherin domain-containing protein</fullName>
    </recommendedName>
</protein>
<sequence length="128" mass="14067">MYILKEDPGVGRLQMVKRDSLEQISIRGPIRSFTQADISQGLIEYSHGKGESGGHFAFKFDVVDGEGNKLTGQSFSISVSGLFLDENSVKKITTLQLSATDQETGPTELVYRITREPQLGHLEHTASP</sequence>
<dbReference type="AlphaFoldDB" id="A0A212D6D7"/>
<gene>
    <name evidence="1" type="ORF">Celaphus_00017359</name>
</gene>
<comment type="caution">
    <text evidence="1">The sequence shown here is derived from an EMBL/GenBank/DDBJ whole genome shotgun (WGS) entry which is preliminary data.</text>
</comment>
<reference evidence="1 2" key="1">
    <citation type="journal article" date="2018" name="Mol. Genet. Genomics">
        <title>The red deer Cervus elaphus genome CerEla1.0: sequencing, annotating, genes, and chromosomes.</title>
        <authorList>
            <person name="Bana N.A."/>
            <person name="Nyiri A."/>
            <person name="Nagy J."/>
            <person name="Frank K."/>
            <person name="Nagy T."/>
            <person name="Steger V."/>
            <person name="Schiller M."/>
            <person name="Lakatos P."/>
            <person name="Sugar L."/>
            <person name="Horn P."/>
            <person name="Barta E."/>
            <person name="Orosz L."/>
        </authorList>
    </citation>
    <scope>NUCLEOTIDE SEQUENCE [LARGE SCALE GENOMIC DNA]</scope>
    <source>
        <strain evidence="1">Hungarian</strain>
    </source>
</reference>
<dbReference type="OrthoDB" id="430044at2759"/>